<evidence type="ECO:0000313" key="6">
    <source>
        <dbReference type="EMBL" id="GAN01087.1"/>
    </source>
</evidence>
<dbReference type="SMART" id="SM00993">
    <property type="entry name" value="YL1_C"/>
    <property type="match status" value="1"/>
</dbReference>
<proteinExistence type="predicted"/>
<keyword evidence="3" id="KW-0804">Transcription</keyword>
<evidence type="ECO:0000259" key="5">
    <source>
        <dbReference type="SMART" id="SM00993"/>
    </source>
</evidence>
<evidence type="ECO:0000256" key="3">
    <source>
        <dbReference type="ARBA" id="ARBA00023163"/>
    </source>
</evidence>
<gene>
    <name evidence="6" type="ORF">MAM1_0004c00518</name>
</gene>
<dbReference type="Pfam" id="PF08265">
    <property type="entry name" value="YL1_C"/>
    <property type="match status" value="1"/>
</dbReference>
<organism evidence="6">
    <name type="scientific">Mucor ambiguus</name>
    <dbReference type="NCBI Taxonomy" id="91626"/>
    <lineage>
        <taxon>Eukaryota</taxon>
        <taxon>Fungi</taxon>
        <taxon>Fungi incertae sedis</taxon>
        <taxon>Mucoromycota</taxon>
        <taxon>Mucoromycotina</taxon>
        <taxon>Mucoromycetes</taxon>
        <taxon>Mucorales</taxon>
        <taxon>Mucorineae</taxon>
        <taxon>Mucoraceae</taxon>
        <taxon>Mucor</taxon>
    </lineage>
</organism>
<dbReference type="GO" id="GO:0006338">
    <property type="term" value="P:chromatin remodeling"/>
    <property type="evidence" value="ECO:0007669"/>
    <property type="project" value="InterPro"/>
</dbReference>
<dbReference type="Proteomes" id="UP000053815">
    <property type="component" value="Unassembled WGS sequence"/>
</dbReference>
<reference evidence="6" key="1">
    <citation type="submission" date="2014-09" db="EMBL/GenBank/DDBJ databases">
        <title>Draft genome sequence of an oleaginous Mucoromycotina fungus Mucor ambiguus NBRC6742.</title>
        <authorList>
            <person name="Takeda I."/>
            <person name="Yamane N."/>
            <person name="Morita T."/>
            <person name="Tamano K."/>
            <person name="Machida M."/>
            <person name="Baker S."/>
            <person name="Koike H."/>
        </authorList>
    </citation>
    <scope>NUCLEOTIDE SEQUENCE</scope>
    <source>
        <strain evidence="6">NBRC 6742</strain>
    </source>
</reference>
<dbReference type="PANTHER" id="PTHR31200:SF1">
    <property type="entry name" value="INO80 COMPLEX SUBUNIT C"/>
    <property type="match status" value="1"/>
</dbReference>
<evidence type="ECO:0000256" key="2">
    <source>
        <dbReference type="ARBA" id="ARBA00023015"/>
    </source>
</evidence>
<dbReference type="GO" id="GO:0031011">
    <property type="term" value="C:Ino80 complex"/>
    <property type="evidence" value="ECO:0007669"/>
    <property type="project" value="InterPro"/>
</dbReference>
<accession>A0A0C9MDM6</accession>
<dbReference type="OrthoDB" id="49520at2759"/>
<evidence type="ECO:0000313" key="7">
    <source>
        <dbReference type="Proteomes" id="UP000053815"/>
    </source>
</evidence>
<keyword evidence="2" id="KW-0805">Transcription regulation</keyword>
<sequence>MFSETRFVQCRLFQLPLIQTQGSDASRIKSVHKTVGYVFGTYDVALARVLSKAYTKCAPFMNIECNHLPTLNPAPKKSTKKSYFGKKSNLSESEEEYEGPLNLLLAKKPFKNPNYKTVKKNKNLKQILTMERDTVYALDVPTYENIECAPSVLPQKKYCDITGLNAKYTDPKTGLRYHNAEIYQFIRTLGVPNVQAYLASRNAAVVLK</sequence>
<dbReference type="InterPro" id="IPR029525">
    <property type="entry name" value="INO80C/Ies6"/>
</dbReference>
<protein>
    <submittedName>
        <fullName evidence="6">Ino eighty subunit 6</fullName>
    </submittedName>
</protein>
<evidence type="ECO:0000256" key="4">
    <source>
        <dbReference type="ARBA" id="ARBA00023242"/>
    </source>
</evidence>
<keyword evidence="4" id="KW-0539">Nucleus</keyword>
<evidence type="ECO:0000256" key="1">
    <source>
        <dbReference type="ARBA" id="ARBA00004123"/>
    </source>
</evidence>
<keyword evidence="7" id="KW-1185">Reference proteome</keyword>
<dbReference type="PANTHER" id="PTHR31200">
    <property type="entry name" value="INO80 COMPLEX SUBUNIT C"/>
    <property type="match status" value="1"/>
</dbReference>
<dbReference type="EMBL" id="DF836293">
    <property type="protein sequence ID" value="GAN01087.1"/>
    <property type="molecule type" value="Genomic_DNA"/>
</dbReference>
<dbReference type="STRING" id="91626.A0A0C9MDM6"/>
<comment type="subcellular location">
    <subcellularLocation>
        <location evidence="1">Nucleus</location>
    </subcellularLocation>
</comment>
<dbReference type="InterPro" id="IPR013272">
    <property type="entry name" value="Vps72/YL1_C"/>
</dbReference>
<name>A0A0C9MDM6_9FUNG</name>
<feature type="domain" description="Vps72/YL1 C-terminal" evidence="5">
    <location>
        <begin position="157"/>
        <end position="186"/>
    </location>
</feature>
<dbReference type="AlphaFoldDB" id="A0A0C9MDM6"/>